<organism evidence="2 3">
    <name type="scientific">Dipteronia dyeriana</name>
    <dbReference type="NCBI Taxonomy" id="168575"/>
    <lineage>
        <taxon>Eukaryota</taxon>
        <taxon>Viridiplantae</taxon>
        <taxon>Streptophyta</taxon>
        <taxon>Embryophyta</taxon>
        <taxon>Tracheophyta</taxon>
        <taxon>Spermatophyta</taxon>
        <taxon>Magnoliopsida</taxon>
        <taxon>eudicotyledons</taxon>
        <taxon>Gunneridae</taxon>
        <taxon>Pentapetalae</taxon>
        <taxon>rosids</taxon>
        <taxon>malvids</taxon>
        <taxon>Sapindales</taxon>
        <taxon>Sapindaceae</taxon>
        <taxon>Hippocastanoideae</taxon>
        <taxon>Acereae</taxon>
        <taxon>Dipteronia</taxon>
    </lineage>
</organism>
<dbReference type="Pfam" id="PF00078">
    <property type="entry name" value="RVT_1"/>
    <property type="match status" value="1"/>
</dbReference>
<accession>A0AAD9TG22</accession>
<reference evidence="2" key="1">
    <citation type="journal article" date="2023" name="Plant J.">
        <title>Genome sequences and population genomics provide insights into the demographic history, inbreeding, and mutation load of two 'living fossil' tree species of Dipteronia.</title>
        <authorList>
            <person name="Feng Y."/>
            <person name="Comes H.P."/>
            <person name="Chen J."/>
            <person name="Zhu S."/>
            <person name="Lu R."/>
            <person name="Zhang X."/>
            <person name="Li P."/>
            <person name="Qiu J."/>
            <person name="Olsen K.M."/>
            <person name="Qiu Y."/>
        </authorList>
    </citation>
    <scope>NUCLEOTIDE SEQUENCE</scope>
    <source>
        <strain evidence="2">KIB01</strain>
    </source>
</reference>
<gene>
    <name evidence="2" type="ORF">Ddye_030287</name>
</gene>
<evidence type="ECO:0000259" key="1">
    <source>
        <dbReference type="Pfam" id="PF00078"/>
    </source>
</evidence>
<dbReference type="Proteomes" id="UP001280121">
    <property type="component" value="Unassembled WGS sequence"/>
</dbReference>
<sequence>MSLDDFRPISLVGSLYKLLAKVLASRLKRVMNSIIGDSQMAFIKNRQITDCLMIANEVIHKWKRDKVGGLLVKIDFEKAYDCVDHSFFIVYDRGIIRCLVLSSELRINFNKSSIARVCKKESLNENWDFSFRCRKASLPITYLGLPLRVNLELCVEGSGSKRLKEEEPWTPPNGSYPKSLSLLHGLRDAEVVYNPRSSNSFANKLEKMGSTNCGDRIY</sequence>
<evidence type="ECO:0000313" key="3">
    <source>
        <dbReference type="Proteomes" id="UP001280121"/>
    </source>
</evidence>
<evidence type="ECO:0000313" key="2">
    <source>
        <dbReference type="EMBL" id="KAK2635495.1"/>
    </source>
</evidence>
<dbReference type="InterPro" id="IPR000477">
    <property type="entry name" value="RT_dom"/>
</dbReference>
<keyword evidence="3" id="KW-1185">Reference proteome</keyword>
<dbReference type="AlphaFoldDB" id="A0AAD9TG22"/>
<dbReference type="PANTHER" id="PTHR19446">
    <property type="entry name" value="REVERSE TRANSCRIPTASES"/>
    <property type="match status" value="1"/>
</dbReference>
<name>A0AAD9TG22_9ROSI</name>
<comment type="caution">
    <text evidence="2">The sequence shown here is derived from an EMBL/GenBank/DDBJ whole genome shotgun (WGS) entry which is preliminary data.</text>
</comment>
<dbReference type="CDD" id="cd01650">
    <property type="entry name" value="RT_nLTR_like"/>
    <property type="match status" value="1"/>
</dbReference>
<protein>
    <recommendedName>
        <fullName evidence="1">Reverse transcriptase domain-containing protein</fullName>
    </recommendedName>
</protein>
<proteinExistence type="predicted"/>
<dbReference type="EMBL" id="JANJYI010000009">
    <property type="protein sequence ID" value="KAK2635495.1"/>
    <property type="molecule type" value="Genomic_DNA"/>
</dbReference>
<feature type="domain" description="Reverse transcriptase" evidence="1">
    <location>
        <begin position="4"/>
        <end position="87"/>
    </location>
</feature>